<dbReference type="GO" id="GO:0004553">
    <property type="term" value="F:hydrolase activity, hydrolyzing O-glycosyl compounds"/>
    <property type="evidence" value="ECO:0007669"/>
    <property type="project" value="TreeGrafter"/>
</dbReference>
<dbReference type="AlphaFoldDB" id="A0A1H7IIC3"/>
<gene>
    <name evidence="1" type="ORF">SAMN05421740_102252</name>
</gene>
<dbReference type="RefSeq" id="WP_143053814.1">
    <property type="nucleotide sequence ID" value="NZ_FNZR01000002.1"/>
</dbReference>
<evidence type="ECO:0000313" key="1">
    <source>
        <dbReference type="EMBL" id="SEK62251.1"/>
    </source>
</evidence>
<organism evidence="1 2">
    <name type="scientific">Parapedobacter koreensis</name>
    <dbReference type="NCBI Taxonomy" id="332977"/>
    <lineage>
        <taxon>Bacteria</taxon>
        <taxon>Pseudomonadati</taxon>
        <taxon>Bacteroidota</taxon>
        <taxon>Sphingobacteriia</taxon>
        <taxon>Sphingobacteriales</taxon>
        <taxon>Sphingobacteriaceae</taxon>
        <taxon>Parapedobacter</taxon>
    </lineage>
</organism>
<dbReference type="Gene3D" id="3.20.20.80">
    <property type="entry name" value="Glycosidases"/>
    <property type="match status" value="1"/>
</dbReference>
<keyword evidence="2" id="KW-1185">Reference proteome</keyword>
<protein>
    <recommendedName>
        <fullName evidence="3">Beta-galactosidase</fullName>
    </recommendedName>
</protein>
<proteinExistence type="predicted"/>
<dbReference type="OrthoDB" id="177731at2"/>
<dbReference type="InterPro" id="IPR017853">
    <property type="entry name" value="GH"/>
</dbReference>
<reference evidence="2" key="1">
    <citation type="submission" date="2016-10" db="EMBL/GenBank/DDBJ databases">
        <authorList>
            <person name="Varghese N."/>
            <person name="Submissions S."/>
        </authorList>
    </citation>
    <scope>NUCLEOTIDE SEQUENCE [LARGE SCALE GENOMIC DNA]</scope>
    <source>
        <strain evidence="2">Jip14</strain>
    </source>
</reference>
<dbReference type="InterPro" id="IPR051923">
    <property type="entry name" value="Glycosyl_Hydrolase_39"/>
</dbReference>
<sequence>MEIFRLNRMSSALLALCFGIYHIQCSERKGTPIDTDYVAPPAADTISSIKFKDMLGINGFEWEFLNENNEIDAEKTALIKPFGGFRHYLDWNRIETEENVYAYQPSLNGNWGYDDIYQWCKTNGIPVLVCLKTIPDWLRATYPEGEDDYENAPLPYGQDKADPASYRQFAKLGFQFAARYGHNAQVDTGLVSVSPDPAWSPNQRKIGLGLVTYIECNNEPDRTWKGENAHQTAEEYAANLSAFYDGHLGQLGPGVGVKNADPEMQVVMGGLTKGDVDYLSKMIEWCRVNRGLKEDGTVNLCFDVINYHHYSFSNEDLFAKGTRGRAPERSSAAEAAIKVVSLAKEEANGTPVWITELGYDVNKKSPLRTLKIKDKSPLITHADWSLRSSLLYARHGIKRLHFYMLNDVDIRSSIQFSSSGFVQGSERKPAADYFLQANELMGEYAYLHTLNSDPIVDVYALDDKRMYVLMVPDEQGREVDHELEMPEAEKVKIYTLQVGQDKMAVRIEDVVAGKLKIHVTETPVFVEPIGVPGL</sequence>
<dbReference type="Proteomes" id="UP000198916">
    <property type="component" value="Unassembled WGS sequence"/>
</dbReference>
<accession>A0A1H7IIC3</accession>
<dbReference type="SUPFAM" id="SSF51445">
    <property type="entry name" value="(Trans)glycosidases"/>
    <property type="match status" value="1"/>
</dbReference>
<dbReference type="EMBL" id="FNZR01000002">
    <property type="protein sequence ID" value="SEK62251.1"/>
    <property type="molecule type" value="Genomic_DNA"/>
</dbReference>
<evidence type="ECO:0000313" key="2">
    <source>
        <dbReference type="Proteomes" id="UP000198916"/>
    </source>
</evidence>
<name>A0A1H7IIC3_9SPHI</name>
<evidence type="ECO:0008006" key="3">
    <source>
        <dbReference type="Google" id="ProtNLM"/>
    </source>
</evidence>
<dbReference type="PANTHER" id="PTHR12631:SF10">
    <property type="entry name" value="BETA-XYLOSIDASE-LIKE PROTEIN-RELATED"/>
    <property type="match status" value="1"/>
</dbReference>
<dbReference type="STRING" id="332977.SAMN05421740_102252"/>
<dbReference type="PANTHER" id="PTHR12631">
    <property type="entry name" value="ALPHA-L-IDURONIDASE"/>
    <property type="match status" value="1"/>
</dbReference>